<comment type="caution">
    <text evidence="20">The sequence shown here is derived from an EMBL/GenBank/DDBJ whole genome shotgun (WGS) entry which is preliminary data.</text>
</comment>
<dbReference type="Gene3D" id="3.40.50.2300">
    <property type="match status" value="1"/>
</dbReference>
<evidence type="ECO:0000256" key="15">
    <source>
        <dbReference type="ARBA" id="ARBA00024867"/>
    </source>
</evidence>
<evidence type="ECO:0000259" key="19">
    <source>
        <dbReference type="PROSITE" id="PS50110"/>
    </source>
</evidence>
<reference evidence="20 21" key="1">
    <citation type="journal article" date="2024" name="Int. J. Syst. Evol. Microbiol.">
        <title>Clostridium omnivorum sp. nov., isolated from anoxic soil under the treatment of reductive soil disinfestation.</title>
        <authorList>
            <person name="Ueki A."/>
            <person name="Tonouchi A."/>
            <person name="Kaku N."/>
            <person name="Honma S."/>
            <person name="Ueki K."/>
        </authorList>
    </citation>
    <scope>NUCLEOTIDE SEQUENCE [LARGE SCALE GENOMIC DNA]</scope>
    <source>
        <strain evidence="20 21">E14</strain>
    </source>
</reference>
<dbReference type="InterPro" id="IPR004358">
    <property type="entry name" value="Sig_transdc_His_kin-like_C"/>
</dbReference>
<evidence type="ECO:0000256" key="3">
    <source>
        <dbReference type="ARBA" id="ARBA00012438"/>
    </source>
</evidence>
<evidence type="ECO:0000256" key="9">
    <source>
        <dbReference type="ARBA" id="ARBA00022741"/>
    </source>
</evidence>
<dbReference type="Pfam" id="PF02518">
    <property type="entry name" value="HATPase_c"/>
    <property type="match status" value="1"/>
</dbReference>
<evidence type="ECO:0000256" key="7">
    <source>
        <dbReference type="ARBA" id="ARBA00022679"/>
    </source>
</evidence>
<evidence type="ECO:0000256" key="5">
    <source>
        <dbReference type="ARBA" id="ARBA00022475"/>
    </source>
</evidence>
<proteinExistence type="predicted"/>
<dbReference type="SUPFAM" id="SSF52172">
    <property type="entry name" value="CheY-like"/>
    <property type="match status" value="1"/>
</dbReference>
<accession>A0ABQ5N3T5</accession>
<dbReference type="InterPro" id="IPR003594">
    <property type="entry name" value="HATPase_dom"/>
</dbReference>
<comment type="subcellular location">
    <subcellularLocation>
        <location evidence="2">Cell membrane</location>
        <topology evidence="2">Multi-pass membrane protein</topology>
    </subcellularLocation>
</comment>
<dbReference type="PROSITE" id="PS50110">
    <property type="entry name" value="RESPONSE_REGULATORY"/>
    <property type="match status" value="1"/>
</dbReference>
<dbReference type="Pfam" id="PF02743">
    <property type="entry name" value="dCache_1"/>
    <property type="match status" value="1"/>
</dbReference>
<keyword evidence="21" id="KW-1185">Reference proteome</keyword>
<feature type="domain" description="Histidine kinase" evidence="18">
    <location>
        <begin position="386"/>
        <end position="608"/>
    </location>
</feature>
<comment type="function">
    <text evidence="15">May play the central regulatory role in sporulation. It may be an element of the effector pathway responsible for the activation of sporulation genes in response to nutritional stress. Spo0A may act in concert with spo0H (a sigma factor) to control the expression of some genes that are critical to the sporulation process.</text>
</comment>
<dbReference type="Gene3D" id="3.30.450.20">
    <property type="entry name" value="PAS domain"/>
    <property type="match status" value="1"/>
</dbReference>
<dbReference type="InterPro" id="IPR001789">
    <property type="entry name" value="Sig_transdc_resp-reg_receiver"/>
</dbReference>
<dbReference type="SMART" id="SM00387">
    <property type="entry name" value="HATPase_c"/>
    <property type="match status" value="1"/>
</dbReference>
<feature type="transmembrane region" description="Helical" evidence="17">
    <location>
        <begin position="315"/>
        <end position="334"/>
    </location>
</feature>
<name>A0ABQ5N3T5_9CLOT</name>
<evidence type="ECO:0000256" key="6">
    <source>
        <dbReference type="ARBA" id="ARBA00022553"/>
    </source>
</evidence>
<dbReference type="Pfam" id="PF00072">
    <property type="entry name" value="Response_reg"/>
    <property type="match status" value="1"/>
</dbReference>
<dbReference type="CDD" id="cd18773">
    <property type="entry name" value="PDC1_HK_sensor"/>
    <property type="match status" value="1"/>
</dbReference>
<evidence type="ECO:0000256" key="13">
    <source>
        <dbReference type="ARBA" id="ARBA00023012"/>
    </source>
</evidence>
<dbReference type="SUPFAM" id="SSF47384">
    <property type="entry name" value="Homodimeric domain of signal transducing histidine kinase"/>
    <property type="match status" value="1"/>
</dbReference>
<dbReference type="InterPro" id="IPR005467">
    <property type="entry name" value="His_kinase_dom"/>
</dbReference>
<dbReference type="EMBL" id="BRXR01000001">
    <property type="protein sequence ID" value="GLC29887.1"/>
    <property type="molecule type" value="Genomic_DNA"/>
</dbReference>
<keyword evidence="10" id="KW-0418">Kinase</keyword>
<dbReference type="Proteomes" id="UP001208567">
    <property type="component" value="Unassembled WGS sequence"/>
</dbReference>
<dbReference type="PRINTS" id="PR00344">
    <property type="entry name" value="BCTRLSENSOR"/>
</dbReference>
<dbReference type="InterPro" id="IPR036097">
    <property type="entry name" value="HisK_dim/P_sf"/>
</dbReference>
<sequence>MRRLLNKIRKKLYIEKKSVRVLLYIIVTLILIGLTYETYKQYENTIVTQQEQELLDISKSISRSIDVFIDDIEDSMKIVTLDNQFIKEISHIEQGNNANVYSEKLKSYCDAEGTPVKAVFYYDKSGKIITKYPQSANVDNSSIENDLKTAIDTKKTYVGKAFLDESKKSFVVNIYQPVFDGSKFKGIMAASISLDAIYDKLIAPVKIGGKGYAMVKDQKGIIIMHTVQEQVGMDVIETRKQVFPGLDFTELEDLIDKQLKGEEGTALYHSYWWGDNELKKVRKLNAYSPVYFGDYFWIVAITMSYDEVQGPINTFLVKIIGIDFLIIVILYFLLSTFIKMKRTKEEHEKETEYLKMVNETSEQLRKKETELYHSHKLNMIGTLAGGIAHDINNLLTPILGYSELMLMTMPKNNEYYEEIEEIYKASQKGKDLVGQILVFSRKDNGIVKIEPIDINEVVKQSLKLVKSVLPKNVVIKENINEDSGYVIANFTQIHQVIFNLCTNAYQSIKRGQGIIEASLKRVAGTEIDGLSKEKNYVEFIIKDNGCGMDEETKTRIFDPFFTTKAIGEGTGLGLFIVQNIINKYKGIITVESELGSGSCFKVYLPISEEIVSLEESKKDSSLIISKKRILVVDDNEEVVKMLEKSLNHLGYNVITETDSLEALRLFEEDHENIDLVITDYIMPNIKGNELAAHIKKIKKNAGVILITGYIDDDEEKGQHSHIEFIDECISKPIEISKLNEVIVKVMAKFS</sequence>
<evidence type="ECO:0000313" key="20">
    <source>
        <dbReference type="EMBL" id="GLC29887.1"/>
    </source>
</evidence>
<evidence type="ECO:0000313" key="21">
    <source>
        <dbReference type="Proteomes" id="UP001208567"/>
    </source>
</evidence>
<protein>
    <recommendedName>
        <fullName evidence="4">Stage 0 sporulation protein A homolog</fullName>
        <ecNumber evidence="3">2.7.13.3</ecNumber>
    </recommendedName>
</protein>
<keyword evidence="14 17" id="KW-0472">Membrane</keyword>
<dbReference type="Pfam" id="PF00512">
    <property type="entry name" value="HisKA"/>
    <property type="match status" value="1"/>
</dbReference>
<keyword evidence="7" id="KW-0808">Transferase</keyword>
<gene>
    <name evidence="20" type="ORF">bsdE14_12970</name>
</gene>
<evidence type="ECO:0000256" key="2">
    <source>
        <dbReference type="ARBA" id="ARBA00004651"/>
    </source>
</evidence>
<dbReference type="RefSeq" id="WP_264849161.1">
    <property type="nucleotide sequence ID" value="NZ_BRXR01000001.1"/>
</dbReference>
<keyword evidence="13" id="KW-0902">Two-component regulatory system</keyword>
<keyword evidence="11" id="KW-0067">ATP-binding</keyword>
<dbReference type="SMART" id="SM00388">
    <property type="entry name" value="HisKA"/>
    <property type="match status" value="1"/>
</dbReference>
<feature type="transmembrane region" description="Helical" evidence="17">
    <location>
        <begin position="21"/>
        <end position="39"/>
    </location>
</feature>
<evidence type="ECO:0000259" key="18">
    <source>
        <dbReference type="PROSITE" id="PS50109"/>
    </source>
</evidence>
<evidence type="ECO:0000256" key="4">
    <source>
        <dbReference type="ARBA" id="ARBA00018672"/>
    </source>
</evidence>
<evidence type="ECO:0000256" key="16">
    <source>
        <dbReference type="PROSITE-ProRule" id="PRU00169"/>
    </source>
</evidence>
<dbReference type="SUPFAM" id="SSF55874">
    <property type="entry name" value="ATPase domain of HSP90 chaperone/DNA topoisomerase II/histidine kinase"/>
    <property type="match status" value="1"/>
</dbReference>
<dbReference type="EC" id="2.7.13.3" evidence="3"/>
<keyword evidence="6 16" id="KW-0597">Phosphoprotein</keyword>
<dbReference type="CDD" id="cd17546">
    <property type="entry name" value="REC_hyHK_CKI1_RcsC-like"/>
    <property type="match status" value="1"/>
</dbReference>
<evidence type="ECO:0000256" key="8">
    <source>
        <dbReference type="ARBA" id="ARBA00022692"/>
    </source>
</evidence>
<dbReference type="Gene3D" id="3.30.565.10">
    <property type="entry name" value="Histidine kinase-like ATPase, C-terminal domain"/>
    <property type="match status" value="1"/>
</dbReference>
<evidence type="ECO:0000256" key="11">
    <source>
        <dbReference type="ARBA" id="ARBA00022840"/>
    </source>
</evidence>
<dbReference type="PANTHER" id="PTHR43065">
    <property type="entry name" value="SENSOR HISTIDINE KINASE"/>
    <property type="match status" value="1"/>
</dbReference>
<feature type="domain" description="Response regulatory" evidence="19">
    <location>
        <begin position="628"/>
        <end position="746"/>
    </location>
</feature>
<organism evidence="20 21">
    <name type="scientific">Clostridium omnivorum</name>
    <dbReference type="NCBI Taxonomy" id="1604902"/>
    <lineage>
        <taxon>Bacteria</taxon>
        <taxon>Bacillati</taxon>
        <taxon>Bacillota</taxon>
        <taxon>Clostridia</taxon>
        <taxon>Eubacteriales</taxon>
        <taxon>Clostridiaceae</taxon>
        <taxon>Clostridium</taxon>
    </lineage>
</organism>
<evidence type="ECO:0000256" key="17">
    <source>
        <dbReference type="SAM" id="Phobius"/>
    </source>
</evidence>
<dbReference type="InterPro" id="IPR003661">
    <property type="entry name" value="HisK_dim/P_dom"/>
</dbReference>
<dbReference type="InterPro" id="IPR033479">
    <property type="entry name" value="dCache_1"/>
</dbReference>
<dbReference type="SMART" id="SM00448">
    <property type="entry name" value="REC"/>
    <property type="match status" value="1"/>
</dbReference>
<evidence type="ECO:0000256" key="14">
    <source>
        <dbReference type="ARBA" id="ARBA00023136"/>
    </source>
</evidence>
<keyword evidence="12 17" id="KW-1133">Transmembrane helix</keyword>
<dbReference type="InterPro" id="IPR036890">
    <property type="entry name" value="HATPase_C_sf"/>
</dbReference>
<keyword evidence="9" id="KW-0547">Nucleotide-binding</keyword>
<dbReference type="Gene3D" id="1.10.287.130">
    <property type="match status" value="1"/>
</dbReference>
<comment type="catalytic activity">
    <reaction evidence="1">
        <text>ATP + protein L-histidine = ADP + protein N-phospho-L-histidine.</text>
        <dbReference type="EC" id="2.7.13.3"/>
    </reaction>
</comment>
<dbReference type="PROSITE" id="PS50109">
    <property type="entry name" value="HIS_KIN"/>
    <property type="match status" value="1"/>
</dbReference>
<evidence type="ECO:0000256" key="1">
    <source>
        <dbReference type="ARBA" id="ARBA00000085"/>
    </source>
</evidence>
<feature type="modified residue" description="4-aspartylphosphate" evidence="16">
    <location>
        <position position="679"/>
    </location>
</feature>
<dbReference type="CDD" id="cd00082">
    <property type="entry name" value="HisKA"/>
    <property type="match status" value="1"/>
</dbReference>
<keyword evidence="8 17" id="KW-0812">Transmembrane</keyword>
<dbReference type="InterPro" id="IPR011006">
    <property type="entry name" value="CheY-like_superfamily"/>
</dbReference>
<evidence type="ECO:0000256" key="10">
    <source>
        <dbReference type="ARBA" id="ARBA00022777"/>
    </source>
</evidence>
<evidence type="ECO:0000256" key="12">
    <source>
        <dbReference type="ARBA" id="ARBA00022989"/>
    </source>
</evidence>
<dbReference type="PANTHER" id="PTHR43065:SF46">
    <property type="entry name" value="C4-DICARBOXYLATE TRANSPORT SENSOR PROTEIN DCTB"/>
    <property type="match status" value="1"/>
</dbReference>
<keyword evidence="5" id="KW-1003">Cell membrane</keyword>